<gene>
    <name evidence="2" type="ORF">ACFFGH_10635</name>
</gene>
<keyword evidence="1" id="KW-1133">Transmembrane helix</keyword>
<feature type="transmembrane region" description="Helical" evidence="1">
    <location>
        <begin position="51"/>
        <end position="77"/>
    </location>
</feature>
<dbReference type="RefSeq" id="WP_386668017.1">
    <property type="nucleotide sequence ID" value="NZ_JBHLTG010000002.1"/>
</dbReference>
<comment type="caution">
    <text evidence="2">The sequence shown here is derived from an EMBL/GenBank/DDBJ whole genome shotgun (WGS) entry which is preliminary data.</text>
</comment>
<name>A0ABV6RMW0_9GAMM</name>
<protein>
    <submittedName>
        <fullName evidence="2">Uncharacterized protein</fullName>
    </submittedName>
</protein>
<keyword evidence="1" id="KW-0472">Membrane</keyword>
<organism evidence="2 3">
    <name type="scientific">Lysobacter korlensis</name>
    <dbReference type="NCBI Taxonomy" id="553636"/>
    <lineage>
        <taxon>Bacteria</taxon>
        <taxon>Pseudomonadati</taxon>
        <taxon>Pseudomonadota</taxon>
        <taxon>Gammaproteobacteria</taxon>
        <taxon>Lysobacterales</taxon>
        <taxon>Lysobacteraceae</taxon>
        <taxon>Lysobacter</taxon>
    </lineage>
</organism>
<feature type="transmembrane region" description="Helical" evidence="1">
    <location>
        <begin position="89"/>
        <end position="107"/>
    </location>
</feature>
<accession>A0ABV6RMW0</accession>
<proteinExistence type="predicted"/>
<feature type="transmembrane region" description="Helical" evidence="1">
    <location>
        <begin position="119"/>
        <end position="136"/>
    </location>
</feature>
<dbReference type="EMBL" id="JBHLTG010000002">
    <property type="protein sequence ID" value="MFC0678296.1"/>
    <property type="molecule type" value="Genomic_DNA"/>
</dbReference>
<dbReference type="Proteomes" id="UP001589896">
    <property type="component" value="Unassembled WGS sequence"/>
</dbReference>
<keyword evidence="3" id="KW-1185">Reference proteome</keyword>
<evidence type="ECO:0000313" key="3">
    <source>
        <dbReference type="Proteomes" id="UP001589896"/>
    </source>
</evidence>
<keyword evidence="1" id="KW-0812">Transmembrane</keyword>
<reference evidence="2 3" key="1">
    <citation type="submission" date="2024-09" db="EMBL/GenBank/DDBJ databases">
        <authorList>
            <person name="Sun Q."/>
            <person name="Mori K."/>
        </authorList>
    </citation>
    <scope>NUCLEOTIDE SEQUENCE [LARGE SCALE GENOMIC DNA]</scope>
    <source>
        <strain evidence="2 3">KCTC 23076</strain>
    </source>
</reference>
<sequence length="151" mass="15540">MRRPILYRPLLPVFAVHAAMGAGLGAAQWTIAVAENAIVNGVDSIEGAFTGFGIMGLLAIIVVHTVWALIVFATTLLPAAVFRGRRGRLGVIALAAAAGATLGFVLLGLPGELLSQGPIHPAILGVMAVIGSLAIWRPTSAAGRTDIQEAR</sequence>
<evidence type="ECO:0000256" key="1">
    <source>
        <dbReference type="SAM" id="Phobius"/>
    </source>
</evidence>
<evidence type="ECO:0000313" key="2">
    <source>
        <dbReference type="EMBL" id="MFC0678296.1"/>
    </source>
</evidence>